<sequence length="120" mass="13558">MFKAYITFIFSILFMAISVYSQEDQVYGGVVARAMFTVYPKANFVGSAAPFLAVPNVCFGAPVVDSFRANAVYGGILRIFKKKKCTGDFYDFPLTTTAYYNLYMYLGFVPKTMVYLPDMY</sequence>
<comment type="caution">
    <text evidence="2">The sequence shown here is derived from an EMBL/GenBank/DDBJ whole genome shotgun (WGS) entry which is preliminary data.</text>
</comment>
<evidence type="ECO:0000313" key="3">
    <source>
        <dbReference type="Proteomes" id="UP000187283"/>
    </source>
</evidence>
<protein>
    <submittedName>
        <fullName evidence="2">Uncharacterized protein</fullName>
    </submittedName>
</protein>
<evidence type="ECO:0000256" key="1">
    <source>
        <dbReference type="SAM" id="SignalP"/>
    </source>
</evidence>
<dbReference type="EMBL" id="LSSN01001620">
    <property type="protein sequence ID" value="OMJ18933.1"/>
    <property type="molecule type" value="Genomic_DNA"/>
</dbReference>
<keyword evidence="3" id="KW-1185">Reference proteome</keyword>
<feature type="chain" id="PRO_5013249495" evidence="1">
    <location>
        <begin position="22"/>
        <end position="120"/>
    </location>
</feature>
<dbReference type="OrthoDB" id="10280645at2759"/>
<dbReference type="AlphaFoldDB" id="A0A1R1XW87"/>
<gene>
    <name evidence="2" type="ORF">AYI70_g5049</name>
</gene>
<dbReference type="Proteomes" id="UP000187283">
    <property type="component" value="Unassembled WGS sequence"/>
</dbReference>
<evidence type="ECO:0000313" key="2">
    <source>
        <dbReference type="EMBL" id="OMJ18933.1"/>
    </source>
</evidence>
<organism evidence="2 3">
    <name type="scientific">Smittium culicis</name>
    <dbReference type="NCBI Taxonomy" id="133412"/>
    <lineage>
        <taxon>Eukaryota</taxon>
        <taxon>Fungi</taxon>
        <taxon>Fungi incertae sedis</taxon>
        <taxon>Zoopagomycota</taxon>
        <taxon>Kickxellomycotina</taxon>
        <taxon>Harpellomycetes</taxon>
        <taxon>Harpellales</taxon>
        <taxon>Legeriomycetaceae</taxon>
        <taxon>Smittium</taxon>
    </lineage>
</organism>
<reference evidence="2 3" key="1">
    <citation type="submission" date="2017-01" db="EMBL/GenBank/DDBJ databases">
        <authorList>
            <person name="Mah S.A."/>
            <person name="Swanson W.J."/>
            <person name="Moy G.W."/>
            <person name="Vacquier V.D."/>
        </authorList>
    </citation>
    <scope>NUCLEOTIDE SEQUENCE [LARGE SCALE GENOMIC DNA]</scope>
    <source>
        <strain evidence="2 3">GSMNP</strain>
    </source>
</reference>
<feature type="signal peptide" evidence="1">
    <location>
        <begin position="1"/>
        <end position="21"/>
    </location>
</feature>
<name>A0A1R1XW87_9FUNG</name>
<accession>A0A1R1XW87</accession>
<keyword evidence="1" id="KW-0732">Signal</keyword>
<proteinExistence type="predicted"/>